<proteinExistence type="predicted"/>
<dbReference type="Proteomes" id="UP000054549">
    <property type="component" value="Unassembled WGS sequence"/>
</dbReference>
<dbReference type="HOGENOM" id="CLU_2440381_0_0_1"/>
<dbReference type="AlphaFoldDB" id="A0A0C2WXX1"/>
<dbReference type="InParanoid" id="A0A0C2WXX1"/>
<evidence type="ECO:0000313" key="2">
    <source>
        <dbReference type="Proteomes" id="UP000054549"/>
    </source>
</evidence>
<dbReference type="EMBL" id="KN818281">
    <property type="protein sequence ID" value="KIL61686.1"/>
    <property type="molecule type" value="Genomic_DNA"/>
</dbReference>
<organism evidence="1 2">
    <name type="scientific">Amanita muscaria (strain Koide BX008)</name>
    <dbReference type="NCBI Taxonomy" id="946122"/>
    <lineage>
        <taxon>Eukaryota</taxon>
        <taxon>Fungi</taxon>
        <taxon>Dikarya</taxon>
        <taxon>Basidiomycota</taxon>
        <taxon>Agaricomycotina</taxon>
        <taxon>Agaricomycetes</taxon>
        <taxon>Agaricomycetidae</taxon>
        <taxon>Agaricales</taxon>
        <taxon>Pluteineae</taxon>
        <taxon>Amanitaceae</taxon>
        <taxon>Amanita</taxon>
    </lineage>
</organism>
<accession>A0A0C2WXX1</accession>
<reference evidence="1 2" key="1">
    <citation type="submission" date="2014-04" db="EMBL/GenBank/DDBJ databases">
        <title>Evolutionary Origins and Diversification of the Mycorrhizal Mutualists.</title>
        <authorList>
            <consortium name="DOE Joint Genome Institute"/>
            <consortium name="Mycorrhizal Genomics Consortium"/>
            <person name="Kohler A."/>
            <person name="Kuo A."/>
            <person name="Nagy L.G."/>
            <person name="Floudas D."/>
            <person name="Copeland A."/>
            <person name="Barry K.W."/>
            <person name="Cichocki N."/>
            <person name="Veneault-Fourrey C."/>
            <person name="LaButti K."/>
            <person name="Lindquist E.A."/>
            <person name="Lipzen A."/>
            <person name="Lundell T."/>
            <person name="Morin E."/>
            <person name="Murat C."/>
            <person name="Riley R."/>
            <person name="Ohm R."/>
            <person name="Sun H."/>
            <person name="Tunlid A."/>
            <person name="Henrissat B."/>
            <person name="Grigoriev I.V."/>
            <person name="Hibbett D.S."/>
            <person name="Martin F."/>
        </authorList>
    </citation>
    <scope>NUCLEOTIDE SEQUENCE [LARGE SCALE GENOMIC DNA]</scope>
    <source>
        <strain evidence="1 2">Koide BX008</strain>
    </source>
</reference>
<gene>
    <name evidence="1" type="ORF">M378DRAFT_848390</name>
</gene>
<keyword evidence="2" id="KW-1185">Reference proteome</keyword>
<name>A0A0C2WXX1_AMAMK</name>
<protein>
    <submittedName>
        <fullName evidence="1">Uncharacterized protein</fullName>
    </submittedName>
</protein>
<evidence type="ECO:0000313" key="1">
    <source>
        <dbReference type="EMBL" id="KIL61686.1"/>
    </source>
</evidence>
<sequence>MCEDLPRRDVLPRAMRRRLKYTRQKPRLTQGSALEVVYSTRWGGFKCRDERAVFCTFHLIRWRSQLIFTMMFVIPGEQRAEAGIMKTRGI</sequence>